<evidence type="ECO:0000259" key="13">
    <source>
        <dbReference type="Pfam" id="PF02782"/>
    </source>
</evidence>
<dbReference type="GO" id="GO:0005524">
    <property type="term" value="F:ATP binding"/>
    <property type="evidence" value="ECO:0007669"/>
    <property type="project" value="UniProtKB-KW"/>
</dbReference>
<organism evidence="14 15">
    <name type="scientific">Tetradesmus obliquus</name>
    <name type="common">Green alga</name>
    <name type="synonym">Acutodesmus obliquus</name>
    <dbReference type="NCBI Taxonomy" id="3088"/>
    <lineage>
        <taxon>Eukaryota</taxon>
        <taxon>Viridiplantae</taxon>
        <taxon>Chlorophyta</taxon>
        <taxon>core chlorophytes</taxon>
        <taxon>Chlorophyceae</taxon>
        <taxon>CS clade</taxon>
        <taxon>Sphaeropleales</taxon>
        <taxon>Scenedesmaceae</taxon>
        <taxon>Tetradesmus</taxon>
    </lineage>
</organism>
<evidence type="ECO:0000256" key="1">
    <source>
        <dbReference type="ARBA" id="ARBA00005190"/>
    </source>
</evidence>
<dbReference type="NCBIfam" id="NF000756">
    <property type="entry name" value="PRK00047.1"/>
    <property type="match status" value="1"/>
</dbReference>
<protein>
    <recommendedName>
        <fullName evidence="3">glycerol kinase</fullName>
        <ecNumber evidence="3">2.7.1.30</ecNumber>
    </recommendedName>
    <alternativeName>
        <fullName evidence="9">ATP:glycerol 3-phosphotransferase</fullName>
    </alternativeName>
</protein>
<dbReference type="Pfam" id="PF00370">
    <property type="entry name" value="FGGY_N"/>
    <property type="match status" value="1"/>
</dbReference>
<sequence length="610" mass="63911">MECVAAIDQGTQSTRVFIFDKNAQPIASHQEQFKQIYPKAGWCEHDPMIIWGSVQRCISAALAAAEAAAGCAIKVVGLGITNQRETTVLWSRSSGQPLHNAIVWLDNRTSEICHTWEASLPGGKDHFRPVTGLPVSTYFSAYKFQWMREHVPEVAAAVESGDAMFGTVDSWLIYCLTGGADGGVHVTDVTNASRTNLMELSSLAWHGPTLQLFGAPAAIMPRIASNAEVYGTVAAGPLAGVPISGCLGDQMAALLGQRAAPGEAKNTYGTGCFMLLNTGPHITLSSHGLLTTLAHQLGPSASPSYALEGSVAVAGLGISWLRDNLRLIDSADDSEPIAASVPDSGGVYFVPAFGGLLAPHWQEDARGVLLGMTAFTTRGHVVRALLEAICFQSRDVLEAMLLDTAMHRASSMVRGLSAALDDEQQQQQQQDEAAASVSNGSRGPVVAAAAAATAAAVGAAAAVAAAADWAPQGPEAPAGAAANGNVSSPQKQTQQQQQQHHAGAGFSAALNVLRVDGGASHNDLLMQLQSDILQVPVQRPLFQETTALGAALAAGLTVGFYDEAFVTTPPPADKAARTFEPAVGREEADKRYAHWKKALSRCLDLADLAL</sequence>
<dbReference type="PROSITE" id="PS00445">
    <property type="entry name" value="FGGY_KINASES_2"/>
    <property type="match status" value="1"/>
</dbReference>
<dbReference type="GO" id="GO:0006641">
    <property type="term" value="P:triglyceride metabolic process"/>
    <property type="evidence" value="ECO:0007669"/>
    <property type="project" value="TreeGrafter"/>
</dbReference>
<evidence type="ECO:0000256" key="2">
    <source>
        <dbReference type="ARBA" id="ARBA00009156"/>
    </source>
</evidence>
<feature type="compositionally biased region" description="Low complexity" evidence="11">
    <location>
        <begin position="425"/>
        <end position="436"/>
    </location>
</feature>
<feature type="region of interest" description="Disordered" evidence="11">
    <location>
        <begin position="417"/>
        <end position="438"/>
    </location>
</feature>
<evidence type="ECO:0000256" key="7">
    <source>
        <dbReference type="ARBA" id="ARBA00022798"/>
    </source>
</evidence>
<dbReference type="PROSITE" id="PS00933">
    <property type="entry name" value="FGGY_KINASES_1"/>
    <property type="match status" value="1"/>
</dbReference>
<evidence type="ECO:0000256" key="8">
    <source>
        <dbReference type="ARBA" id="ARBA00022840"/>
    </source>
</evidence>
<evidence type="ECO:0000256" key="5">
    <source>
        <dbReference type="ARBA" id="ARBA00022741"/>
    </source>
</evidence>
<keyword evidence="7" id="KW-0319">Glycerol metabolism</keyword>
<keyword evidence="6 10" id="KW-0418">Kinase</keyword>
<feature type="domain" description="Carbohydrate kinase FGGY N-terminal" evidence="12">
    <location>
        <begin position="5"/>
        <end position="256"/>
    </location>
</feature>
<dbReference type="InterPro" id="IPR018483">
    <property type="entry name" value="Carb_kinase_FGGY_CS"/>
</dbReference>
<keyword evidence="4 10" id="KW-0808">Transferase</keyword>
<evidence type="ECO:0000256" key="10">
    <source>
        <dbReference type="RuleBase" id="RU003733"/>
    </source>
</evidence>
<dbReference type="Pfam" id="PF02782">
    <property type="entry name" value="FGGY_C"/>
    <property type="match status" value="2"/>
</dbReference>
<evidence type="ECO:0000313" key="15">
    <source>
        <dbReference type="Proteomes" id="UP000256970"/>
    </source>
</evidence>
<comment type="similarity">
    <text evidence="2 10">Belongs to the FGGY kinase family.</text>
</comment>
<dbReference type="Proteomes" id="UP000256970">
    <property type="component" value="Unassembled WGS sequence"/>
</dbReference>
<evidence type="ECO:0000313" key="14">
    <source>
        <dbReference type="EMBL" id="SZX59897.1"/>
    </source>
</evidence>
<dbReference type="EC" id="2.7.1.30" evidence="3"/>
<gene>
    <name evidence="14" type="ORF">BQ4739_LOCUS497</name>
</gene>
<evidence type="ECO:0000256" key="9">
    <source>
        <dbReference type="ARBA" id="ARBA00043149"/>
    </source>
</evidence>
<dbReference type="InterPro" id="IPR042018">
    <property type="entry name" value="GK1-3_metazoan-type"/>
</dbReference>
<dbReference type="GO" id="GO:0004370">
    <property type="term" value="F:glycerol kinase activity"/>
    <property type="evidence" value="ECO:0007669"/>
    <property type="project" value="UniProtKB-EC"/>
</dbReference>
<name>A0A383V2T6_TETOB</name>
<dbReference type="GO" id="GO:0005739">
    <property type="term" value="C:mitochondrion"/>
    <property type="evidence" value="ECO:0007669"/>
    <property type="project" value="TreeGrafter"/>
</dbReference>
<feature type="domain" description="Carbohydrate kinase FGGY C-terminal" evidence="13">
    <location>
        <begin position="265"/>
        <end position="403"/>
    </location>
</feature>
<keyword evidence="8" id="KW-0067">ATP-binding</keyword>
<proteinExistence type="inferred from homology"/>
<dbReference type="FunFam" id="3.30.420.40:FF:000086">
    <property type="entry name" value="Glycerol kinase"/>
    <property type="match status" value="1"/>
</dbReference>
<dbReference type="EMBL" id="FNXT01000031">
    <property type="protein sequence ID" value="SZX59897.1"/>
    <property type="molecule type" value="Genomic_DNA"/>
</dbReference>
<dbReference type="GO" id="GO:0019563">
    <property type="term" value="P:glycerol catabolic process"/>
    <property type="evidence" value="ECO:0007669"/>
    <property type="project" value="UniProtKB-UniPathway"/>
</dbReference>
<evidence type="ECO:0000259" key="12">
    <source>
        <dbReference type="Pfam" id="PF00370"/>
    </source>
</evidence>
<dbReference type="AlphaFoldDB" id="A0A383V2T6"/>
<keyword evidence="15" id="KW-1185">Reference proteome</keyword>
<dbReference type="InterPro" id="IPR043129">
    <property type="entry name" value="ATPase_NBD"/>
</dbReference>
<evidence type="ECO:0000256" key="4">
    <source>
        <dbReference type="ARBA" id="ARBA00022679"/>
    </source>
</evidence>
<dbReference type="SUPFAM" id="SSF53067">
    <property type="entry name" value="Actin-like ATPase domain"/>
    <property type="match status" value="3"/>
</dbReference>
<dbReference type="STRING" id="3088.A0A383V2T6"/>
<evidence type="ECO:0000256" key="11">
    <source>
        <dbReference type="SAM" id="MobiDB-lite"/>
    </source>
</evidence>
<dbReference type="Gene3D" id="3.30.420.40">
    <property type="match status" value="3"/>
</dbReference>
<dbReference type="PANTHER" id="PTHR10196">
    <property type="entry name" value="SUGAR KINASE"/>
    <property type="match status" value="1"/>
</dbReference>
<keyword evidence="5" id="KW-0547">Nucleotide-binding</keyword>
<dbReference type="CDD" id="cd07792">
    <property type="entry name" value="ASKHA_NBD_FGGY_GK1-3-like"/>
    <property type="match status" value="1"/>
</dbReference>
<dbReference type="InterPro" id="IPR018485">
    <property type="entry name" value="FGGY_C"/>
</dbReference>
<dbReference type="UniPathway" id="UPA00618">
    <property type="reaction ID" value="UER00672"/>
</dbReference>
<reference evidence="14 15" key="1">
    <citation type="submission" date="2016-10" db="EMBL/GenBank/DDBJ databases">
        <authorList>
            <person name="Cai Z."/>
        </authorList>
    </citation>
    <scope>NUCLEOTIDE SEQUENCE [LARGE SCALE GENOMIC DNA]</scope>
</reference>
<feature type="region of interest" description="Disordered" evidence="11">
    <location>
        <begin position="471"/>
        <end position="502"/>
    </location>
</feature>
<accession>A0A383V2T6</accession>
<comment type="pathway">
    <text evidence="1">Polyol metabolism; glycerol degradation via glycerol kinase pathway; sn-glycerol 3-phosphate from glycerol: step 1/1.</text>
</comment>
<evidence type="ECO:0000256" key="3">
    <source>
        <dbReference type="ARBA" id="ARBA00012099"/>
    </source>
</evidence>
<dbReference type="PANTHER" id="PTHR10196:SF69">
    <property type="entry name" value="GLYCEROL KINASE"/>
    <property type="match status" value="1"/>
</dbReference>
<feature type="domain" description="Carbohydrate kinase FGGY C-terminal" evidence="13">
    <location>
        <begin position="482"/>
        <end position="556"/>
    </location>
</feature>
<evidence type="ECO:0000256" key="6">
    <source>
        <dbReference type="ARBA" id="ARBA00022777"/>
    </source>
</evidence>
<dbReference type="GO" id="GO:0046167">
    <property type="term" value="P:glycerol-3-phosphate biosynthetic process"/>
    <property type="evidence" value="ECO:0007669"/>
    <property type="project" value="TreeGrafter"/>
</dbReference>
<dbReference type="InterPro" id="IPR018484">
    <property type="entry name" value="FGGY_N"/>
</dbReference>
<feature type="compositionally biased region" description="Low complexity" evidence="11">
    <location>
        <begin position="471"/>
        <end position="499"/>
    </location>
</feature>